<dbReference type="SUPFAM" id="SSF56988">
    <property type="entry name" value="Anthrax protective antigen"/>
    <property type="match status" value="1"/>
</dbReference>
<dbReference type="InterPro" id="IPR011658">
    <property type="entry name" value="PA14_dom"/>
</dbReference>
<dbReference type="Pfam" id="PF14310">
    <property type="entry name" value="Fn3-like"/>
    <property type="match status" value="1"/>
</dbReference>
<proteinExistence type="inferred from homology"/>
<dbReference type="PANTHER" id="PTHR42715:SF10">
    <property type="entry name" value="BETA-GLUCOSIDASE"/>
    <property type="match status" value="1"/>
</dbReference>
<dbReference type="InterPro" id="IPR036962">
    <property type="entry name" value="Glyco_hydro_3_N_sf"/>
</dbReference>
<comment type="similarity">
    <text evidence="1">Belongs to the glycosyl hydrolase 3 family.</text>
</comment>
<dbReference type="SMART" id="SM00758">
    <property type="entry name" value="PA14"/>
    <property type="match status" value="1"/>
</dbReference>
<dbReference type="Gene3D" id="2.60.40.10">
    <property type="entry name" value="Immunoglobulins"/>
    <property type="match status" value="1"/>
</dbReference>
<accession>A0A031JQC2</accession>
<dbReference type="GO" id="GO:0008422">
    <property type="term" value="F:beta-glucosidase activity"/>
    <property type="evidence" value="ECO:0007669"/>
    <property type="project" value="UniProtKB-ARBA"/>
</dbReference>
<evidence type="ECO:0000256" key="2">
    <source>
        <dbReference type="ARBA" id="ARBA00022801"/>
    </source>
</evidence>
<dbReference type="SMART" id="SM01217">
    <property type="entry name" value="Fn3_like"/>
    <property type="match status" value="1"/>
</dbReference>
<dbReference type="Gene3D" id="3.20.20.300">
    <property type="entry name" value="Glycoside hydrolase, family 3, N-terminal domain"/>
    <property type="match status" value="1"/>
</dbReference>
<dbReference type="InterPro" id="IPR036881">
    <property type="entry name" value="Glyco_hydro_3_C_sf"/>
</dbReference>
<evidence type="ECO:0000256" key="3">
    <source>
        <dbReference type="ARBA" id="ARBA00031448"/>
    </source>
</evidence>
<dbReference type="PRINTS" id="PR00133">
    <property type="entry name" value="GLHYDRLASE3"/>
</dbReference>
<name>A0A031JQC2_9SPHN</name>
<dbReference type="PATRIC" id="fig|158500.4.peg.4680"/>
<dbReference type="EMBL" id="JFYZ01000037">
    <property type="protein sequence ID" value="EZP75616.1"/>
    <property type="molecule type" value="Genomic_DNA"/>
</dbReference>
<organism evidence="8 9">
    <name type="scientific">Novosphingobium resinovorum</name>
    <dbReference type="NCBI Taxonomy" id="158500"/>
    <lineage>
        <taxon>Bacteria</taxon>
        <taxon>Pseudomonadati</taxon>
        <taxon>Pseudomonadota</taxon>
        <taxon>Alphaproteobacteria</taxon>
        <taxon>Sphingomonadales</taxon>
        <taxon>Sphingomonadaceae</taxon>
        <taxon>Novosphingobium</taxon>
    </lineage>
</organism>
<dbReference type="eggNOG" id="COG1472">
    <property type="taxonomic scope" value="Bacteria"/>
</dbReference>
<dbReference type="Proteomes" id="UP000024329">
    <property type="component" value="Unassembled WGS sequence"/>
</dbReference>
<evidence type="ECO:0000313" key="9">
    <source>
        <dbReference type="Proteomes" id="UP000024329"/>
    </source>
</evidence>
<dbReference type="Pfam" id="PF00933">
    <property type="entry name" value="Glyco_hydro_3"/>
    <property type="match status" value="1"/>
</dbReference>
<feature type="domain" description="PA14" evidence="7">
    <location>
        <begin position="468"/>
        <end position="610"/>
    </location>
</feature>
<feature type="chain" id="PRO_5005404867" description="Beta-D-glucoside glucohydrolase" evidence="6">
    <location>
        <begin position="39"/>
        <end position="872"/>
    </location>
</feature>
<dbReference type="InterPro" id="IPR026891">
    <property type="entry name" value="Fn3-like"/>
</dbReference>
<reference evidence="8 9" key="1">
    <citation type="submission" date="2014-03" db="EMBL/GenBank/DDBJ databases">
        <title>Whole genome sequence of Novosphingobium resinovorum KF1.</title>
        <authorList>
            <person name="Gan H.M."/>
            <person name="Gan H.Y."/>
            <person name="Chew T.H."/>
            <person name="Savka M.A."/>
        </authorList>
    </citation>
    <scope>NUCLEOTIDE SEQUENCE [LARGE SCALE GENOMIC DNA]</scope>
    <source>
        <strain evidence="8 9">KF1</strain>
    </source>
</reference>
<gene>
    <name evidence="8" type="ORF">BV97_04603</name>
</gene>
<dbReference type="InterPro" id="IPR002772">
    <property type="entry name" value="Glyco_hydro_3_C"/>
</dbReference>
<dbReference type="Pfam" id="PF01915">
    <property type="entry name" value="Glyco_hydro_3_C"/>
    <property type="match status" value="1"/>
</dbReference>
<dbReference type="InterPro" id="IPR013783">
    <property type="entry name" value="Ig-like_fold"/>
</dbReference>
<evidence type="ECO:0000259" key="7">
    <source>
        <dbReference type="PROSITE" id="PS51820"/>
    </source>
</evidence>
<feature type="signal peptide" evidence="6">
    <location>
        <begin position="1"/>
        <end position="38"/>
    </location>
</feature>
<sequence length="872" mass="92351">MTAASKFVLGSHQVANASRRALLSGIASCAVATTPAFAAPADKPWLDAARTPEQRAELVVAAMTDDEKLKLLQGDTELDANGTGVNACVGHISGIARLGLPRLCMGDGPAGVGNGMKGVTQFPAPVMGAATFDRDLMTAYGKALGAEHAGKGRNVVLAPTINIIRTPKWGRLAETLSEDPYLTAQLGTAITGGIQSLGLIATPKHFAANNQEWLRLGDGPAYEAVDAIVPERALREIYYPGFEAVVKQGKAGSIMCAYNRVNGHYACENPGTLGNLKRWGFDGFVVADWYFAHRSTAPSVKAGLDISMPGGVSPFGFAEFYGVKELKAARARGAITQADIDGMVKRIVTPMFRLGLVDHPIAAADANANVRDPAHLVLSEKIAEEGTVLLRNERGVLPLKAKTIAVIGDDAGANVQTSERYGGFVKTEDVGTLKAPVDAIKAALGDKASVTYARGTLGIAPLPAMPASAFEGLTARYYASPDWKGEPLVTRKEASIDYAEAGPKAGVQGLPSLWSARWTAGFVPPKTGTYRFSLNGGGEIALLIDGKRVVYVPKQSFRLATHGTVWLEAGKRVALQLDYSNAPTLSANELRLGWQAPDRALIDEAVAAAKKAEVAVVFVADHVSEGADRTDLKLPGDQDALVEAVAAANPNTVVVLHTVGPVLMPWRDKVAGILTAWYPGEQAADSIAALLTGKANPSGKLPVTFPADEVNGPADQPARYPGIGTTARYDEGILVGYRWYDAKGIAPLYPFGHGLSYTSFAYSGLKLSKSGDGWSVRATVRNTGKVSGDEVAQLYVSMPAAANEPPRQLKGFARVSLQPGKSATVEFPLDRRALSYWDETAHDWQLAEGSYRVQIGSSSRDLPLGKDFDPAR</sequence>
<dbReference type="InterPro" id="IPR001764">
    <property type="entry name" value="Glyco_hydro_3_N"/>
</dbReference>
<evidence type="ECO:0000256" key="5">
    <source>
        <dbReference type="ARBA" id="ARBA00032594"/>
    </source>
</evidence>
<dbReference type="AlphaFoldDB" id="A0A031JQC2"/>
<dbReference type="InterPro" id="IPR017853">
    <property type="entry name" value="GH"/>
</dbReference>
<dbReference type="PANTHER" id="PTHR42715">
    <property type="entry name" value="BETA-GLUCOSIDASE"/>
    <property type="match status" value="1"/>
</dbReference>
<dbReference type="Pfam" id="PF07691">
    <property type="entry name" value="PA14"/>
    <property type="match status" value="1"/>
</dbReference>
<dbReference type="FunFam" id="2.60.40.10:FF:000495">
    <property type="entry name" value="Periplasmic beta-glucosidase"/>
    <property type="match status" value="1"/>
</dbReference>
<evidence type="ECO:0000256" key="4">
    <source>
        <dbReference type="ARBA" id="ARBA00032194"/>
    </source>
</evidence>
<dbReference type="InterPro" id="IPR037524">
    <property type="entry name" value="PA14/GLEYA"/>
</dbReference>
<evidence type="ECO:0000256" key="1">
    <source>
        <dbReference type="ARBA" id="ARBA00005336"/>
    </source>
</evidence>
<keyword evidence="6" id="KW-0732">Signal</keyword>
<dbReference type="SUPFAM" id="SSF51445">
    <property type="entry name" value="(Trans)glycosidases"/>
    <property type="match status" value="1"/>
</dbReference>
<evidence type="ECO:0000256" key="6">
    <source>
        <dbReference type="SAM" id="SignalP"/>
    </source>
</evidence>
<comment type="caution">
    <text evidence="8">The sequence shown here is derived from an EMBL/GenBank/DDBJ whole genome shotgun (WGS) entry which is preliminary data.</text>
</comment>
<keyword evidence="2 8" id="KW-0378">Hydrolase</keyword>
<dbReference type="OrthoDB" id="9781691at2"/>
<dbReference type="InterPro" id="IPR050288">
    <property type="entry name" value="Cellulose_deg_GH3"/>
</dbReference>
<dbReference type="Gene3D" id="2.60.120.260">
    <property type="entry name" value="Galactose-binding domain-like"/>
    <property type="match status" value="1"/>
</dbReference>
<dbReference type="GO" id="GO:0009251">
    <property type="term" value="P:glucan catabolic process"/>
    <property type="evidence" value="ECO:0007669"/>
    <property type="project" value="TreeGrafter"/>
</dbReference>
<dbReference type="Gene3D" id="3.40.50.1700">
    <property type="entry name" value="Glycoside hydrolase family 3 C-terminal domain"/>
    <property type="match status" value="1"/>
</dbReference>
<evidence type="ECO:0000313" key="8">
    <source>
        <dbReference type="EMBL" id="EZP75616.1"/>
    </source>
</evidence>
<dbReference type="SUPFAM" id="SSF52279">
    <property type="entry name" value="Beta-D-glucan exohydrolase, C-terminal domain"/>
    <property type="match status" value="1"/>
</dbReference>
<dbReference type="PROSITE" id="PS51820">
    <property type="entry name" value="PA14"/>
    <property type="match status" value="1"/>
</dbReference>
<protein>
    <recommendedName>
        <fullName evidence="5">Beta-D-glucoside glucohydrolase</fullName>
    </recommendedName>
    <alternativeName>
        <fullName evidence="3">Cellobiase</fullName>
    </alternativeName>
    <alternativeName>
        <fullName evidence="4">Gentiobiase</fullName>
    </alternativeName>
</protein>